<sequence>MKIAAFSSESNLSDLKNRINGMTSPAIKNEIKATDRIKNKINLIDPEKYEKYSRVETTR</sequence>
<dbReference type="EMBL" id="JAPFQN010000006">
    <property type="protein sequence ID" value="MCX2744798.1"/>
    <property type="molecule type" value="Genomic_DNA"/>
</dbReference>
<keyword evidence="2" id="KW-1185">Reference proteome</keyword>
<evidence type="ECO:0000313" key="2">
    <source>
        <dbReference type="Proteomes" id="UP001209885"/>
    </source>
</evidence>
<dbReference type="Proteomes" id="UP001209885">
    <property type="component" value="Unassembled WGS sequence"/>
</dbReference>
<dbReference type="RefSeq" id="WP_266057291.1">
    <property type="nucleotide sequence ID" value="NZ_JAPFQN010000006.1"/>
</dbReference>
<accession>A0ABT3RT90</accession>
<comment type="caution">
    <text evidence="1">The sequence shown here is derived from an EMBL/GenBank/DDBJ whole genome shotgun (WGS) entry which is preliminary data.</text>
</comment>
<evidence type="ECO:0000313" key="1">
    <source>
        <dbReference type="EMBL" id="MCX2744798.1"/>
    </source>
</evidence>
<protein>
    <submittedName>
        <fullName evidence="1">Uncharacterized protein</fullName>
    </submittedName>
</protein>
<proteinExistence type="predicted"/>
<gene>
    <name evidence="1" type="ORF">OO013_13020</name>
</gene>
<name>A0ABT3RT90_9BACT</name>
<organism evidence="1 2">
    <name type="scientific">Mangrovivirga halotolerans</name>
    <dbReference type="NCBI Taxonomy" id="2993936"/>
    <lineage>
        <taxon>Bacteria</taxon>
        <taxon>Pseudomonadati</taxon>
        <taxon>Bacteroidota</taxon>
        <taxon>Cytophagia</taxon>
        <taxon>Cytophagales</taxon>
        <taxon>Mangrovivirgaceae</taxon>
        <taxon>Mangrovivirga</taxon>
    </lineage>
</organism>
<reference evidence="1 2" key="1">
    <citation type="submission" date="2022-11" db="EMBL/GenBank/DDBJ databases">
        <title>The characterization of three novel Bacteroidetes species and genomic analysis of their roles in tidal elemental geochemical cycles.</title>
        <authorList>
            <person name="Ma K."/>
        </authorList>
    </citation>
    <scope>NUCLEOTIDE SEQUENCE [LARGE SCALE GENOMIC DNA]</scope>
    <source>
        <strain evidence="1 2">M17</strain>
    </source>
</reference>